<proteinExistence type="inferred from homology"/>
<dbReference type="AlphaFoldDB" id="A0A7I8ZTZ6"/>
<evidence type="ECO:0000256" key="1">
    <source>
        <dbReference type="PROSITE-ProRule" id="PRU00489"/>
    </source>
</evidence>
<dbReference type="InterPro" id="IPR029063">
    <property type="entry name" value="SAM-dependent_MTases_sf"/>
</dbReference>
<gene>
    <name evidence="2" type="ORF">ETECE562_02936</name>
</gene>
<comment type="similarity">
    <text evidence="1">Belongs to the MT-A70-like family.</text>
</comment>
<dbReference type="REBASE" id="456580">
    <property type="entry name" value="M.EcoE562ORF2936P"/>
</dbReference>
<name>A0A7I8ZTZ6_ECOLX</name>
<dbReference type="EMBL" id="LR883000">
    <property type="protein sequence ID" value="CAD6010311.1"/>
    <property type="molecule type" value="Genomic_DNA"/>
</dbReference>
<evidence type="ECO:0000313" key="2">
    <source>
        <dbReference type="EMBL" id="CAD6010311.1"/>
    </source>
</evidence>
<dbReference type="SUPFAM" id="SSF53335">
    <property type="entry name" value="S-adenosyl-L-methionine-dependent methyltransferases"/>
    <property type="match status" value="1"/>
</dbReference>
<organism evidence="2">
    <name type="scientific">Escherichia coli</name>
    <dbReference type="NCBI Taxonomy" id="562"/>
    <lineage>
        <taxon>Bacteria</taxon>
        <taxon>Pseudomonadati</taxon>
        <taxon>Pseudomonadota</taxon>
        <taxon>Gammaproteobacteria</taxon>
        <taxon>Enterobacterales</taxon>
        <taxon>Enterobacteriaceae</taxon>
        <taxon>Escherichia</taxon>
    </lineage>
</organism>
<dbReference type="InterPro" id="IPR007757">
    <property type="entry name" value="MT-A70-like"/>
</dbReference>
<sequence length="161" mass="18541">MTVQDICWLPVRERVAESCQLAMWWLPTQTFEAMKVVDAWGFRLITMKGFTWDKTYPKQTDKSAMGMGHLIRANREDCLFAVKGKRAPQQDASIIQHYTSPRHEHSRKPDCVREMLVRLLGNLPRIELFARKSSHGFDVWGNKCDSPTVSLSPARVTDVYS</sequence>
<dbReference type="Pfam" id="PF05063">
    <property type="entry name" value="MT-A70"/>
    <property type="match status" value="1"/>
</dbReference>
<protein>
    <submittedName>
        <fullName evidence="2">Uncharacterized protein</fullName>
    </submittedName>
</protein>
<dbReference type="PROSITE" id="PS51143">
    <property type="entry name" value="MT_A70"/>
    <property type="match status" value="1"/>
</dbReference>
<accession>A0A7I8ZTZ6</accession>
<reference evidence="2" key="1">
    <citation type="submission" date="2020-09" db="EMBL/GenBank/DDBJ databases">
        <authorList>
            <person name="Page A."/>
            <person name="Bastkowski S."/>
        </authorList>
    </citation>
    <scope>NUCLEOTIDE SEQUENCE</scope>
    <source>
        <strain evidence="2">L6_E562_ETEC</strain>
    </source>
</reference>